<proteinExistence type="predicted"/>
<gene>
    <name evidence="1" type="ORF">Tci_932412</name>
</gene>
<name>A0A699XMH8_TANCI</name>
<accession>A0A699XMH8</accession>
<feature type="non-terminal residue" evidence="1">
    <location>
        <position position="80"/>
    </location>
</feature>
<feature type="non-terminal residue" evidence="1">
    <location>
        <position position="1"/>
    </location>
</feature>
<reference evidence="1" key="1">
    <citation type="journal article" date="2019" name="Sci. Rep.">
        <title>Draft genome of Tanacetum cinerariifolium, the natural source of mosquito coil.</title>
        <authorList>
            <person name="Yamashiro T."/>
            <person name="Shiraishi A."/>
            <person name="Satake H."/>
            <person name="Nakayama K."/>
        </authorList>
    </citation>
    <scope>NUCLEOTIDE SEQUENCE</scope>
</reference>
<evidence type="ECO:0000313" key="1">
    <source>
        <dbReference type="EMBL" id="GFD60443.1"/>
    </source>
</evidence>
<dbReference type="AlphaFoldDB" id="A0A699XMH8"/>
<sequence length="80" mass="8729">SWSLQLWRDFGRGRCFGSAQRRCFPLAGDGRSGVFHCDCAVQGGAAFAALRRRSGRSGVCDSSWRGAVPRPDVLHGVPHR</sequence>
<organism evidence="1">
    <name type="scientific">Tanacetum cinerariifolium</name>
    <name type="common">Dalmatian daisy</name>
    <name type="synonym">Chrysanthemum cinerariifolium</name>
    <dbReference type="NCBI Taxonomy" id="118510"/>
    <lineage>
        <taxon>Eukaryota</taxon>
        <taxon>Viridiplantae</taxon>
        <taxon>Streptophyta</taxon>
        <taxon>Embryophyta</taxon>
        <taxon>Tracheophyta</taxon>
        <taxon>Spermatophyta</taxon>
        <taxon>Magnoliopsida</taxon>
        <taxon>eudicotyledons</taxon>
        <taxon>Gunneridae</taxon>
        <taxon>Pentapetalae</taxon>
        <taxon>asterids</taxon>
        <taxon>campanulids</taxon>
        <taxon>Asterales</taxon>
        <taxon>Asteraceae</taxon>
        <taxon>Asteroideae</taxon>
        <taxon>Anthemideae</taxon>
        <taxon>Anthemidinae</taxon>
        <taxon>Tanacetum</taxon>
    </lineage>
</organism>
<comment type="caution">
    <text evidence="1">The sequence shown here is derived from an EMBL/GenBank/DDBJ whole genome shotgun (WGS) entry which is preliminary data.</text>
</comment>
<dbReference type="EMBL" id="BKCJ011877733">
    <property type="protein sequence ID" value="GFD60443.1"/>
    <property type="molecule type" value="Genomic_DNA"/>
</dbReference>
<protein>
    <submittedName>
        <fullName evidence="1">Uncharacterized protein</fullName>
    </submittedName>
</protein>